<gene>
    <name evidence="2" type="ORF">G5S52_14675</name>
</gene>
<reference evidence="2 3" key="1">
    <citation type="submission" date="2020-02" db="EMBL/GenBank/DDBJ databases">
        <title>The draft genome of Grimontia sedimenta sp. nov., isolated from benthic sediments near coral reefs south of Kuwait.</title>
        <authorList>
            <person name="Mahmoud H.M."/>
            <person name="Jose L."/>
            <person name="Eapen S."/>
        </authorList>
    </citation>
    <scope>NUCLEOTIDE SEQUENCE [LARGE SCALE GENOMIC DNA]</scope>
    <source>
        <strain evidence="2 3">S25</strain>
    </source>
</reference>
<dbReference type="EMBL" id="JAALDL010000011">
    <property type="protein sequence ID" value="NGN98843.1"/>
    <property type="molecule type" value="Genomic_DNA"/>
</dbReference>
<dbReference type="AlphaFoldDB" id="A0A6M1R9G0"/>
<evidence type="ECO:0000313" key="2">
    <source>
        <dbReference type="EMBL" id="NGN98843.1"/>
    </source>
</evidence>
<name>A0A6M1R9G0_9GAMM</name>
<sequence>MALEALVEAVLPVIGRAVGYIFVDILLNVVCYLTGYVVLKVLTLGRYPKAFLETDRRGSSEHYVLIVGLLFWVLVGYLVFV</sequence>
<feature type="transmembrane region" description="Helical" evidence="1">
    <location>
        <begin position="20"/>
        <end position="42"/>
    </location>
</feature>
<evidence type="ECO:0000313" key="3">
    <source>
        <dbReference type="Proteomes" id="UP000473008"/>
    </source>
</evidence>
<comment type="caution">
    <text evidence="2">The sequence shown here is derived from an EMBL/GenBank/DDBJ whole genome shotgun (WGS) entry which is preliminary data.</text>
</comment>
<evidence type="ECO:0000256" key="1">
    <source>
        <dbReference type="SAM" id="Phobius"/>
    </source>
</evidence>
<keyword evidence="1" id="KW-0472">Membrane</keyword>
<dbReference type="Proteomes" id="UP000473008">
    <property type="component" value="Unassembled WGS sequence"/>
</dbReference>
<keyword evidence="1" id="KW-0812">Transmembrane</keyword>
<protein>
    <submittedName>
        <fullName evidence="2">Uncharacterized protein</fullName>
    </submittedName>
</protein>
<keyword evidence="1" id="KW-1133">Transmembrane helix</keyword>
<keyword evidence="3" id="KW-1185">Reference proteome</keyword>
<accession>A0A6M1R9G0</accession>
<organism evidence="2 3">
    <name type="scientific">Grimontia sedimenti</name>
    <dbReference type="NCBI Taxonomy" id="2711294"/>
    <lineage>
        <taxon>Bacteria</taxon>
        <taxon>Pseudomonadati</taxon>
        <taxon>Pseudomonadota</taxon>
        <taxon>Gammaproteobacteria</taxon>
        <taxon>Vibrionales</taxon>
        <taxon>Vibrionaceae</taxon>
        <taxon>Grimontia</taxon>
    </lineage>
</organism>
<proteinExistence type="predicted"/>
<feature type="transmembrane region" description="Helical" evidence="1">
    <location>
        <begin position="63"/>
        <end position="80"/>
    </location>
</feature>
<dbReference type="RefSeq" id="WP_165015154.1">
    <property type="nucleotide sequence ID" value="NZ_JAALDL010000011.1"/>
</dbReference>